<evidence type="ECO:0000256" key="1">
    <source>
        <dbReference type="ARBA" id="ARBA00010679"/>
    </source>
</evidence>
<evidence type="ECO:0000256" key="9">
    <source>
        <dbReference type="ARBA" id="ARBA00044632"/>
    </source>
</evidence>
<keyword evidence="6" id="KW-0456">Lyase</keyword>
<evidence type="ECO:0000259" key="11">
    <source>
        <dbReference type="SMART" id="SM00478"/>
    </source>
</evidence>
<reference evidence="12" key="1">
    <citation type="submission" date="2023-10" db="EMBL/GenBank/DDBJ databases">
        <title>Genome assembly of Pristionchus species.</title>
        <authorList>
            <person name="Yoshida K."/>
            <person name="Sommer R.J."/>
        </authorList>
    </citation>
    <scope>NUCLEOTIDE SEQUENCE</scope>
    <source>
        <strain evidence="12">RS0144</strain>
    </source>
</reference>
<dbReference type="InterPro" id="IPR003265">
    <property type="entry name" value="HhH-GPD_domain"/>
</dbReference>
<gene>
    <name evidence="12" type="ORF">PENTCL1PPCAC_25787</name>
</gene>
<evidence type="ECO:0000256" key="7">
    <source>
        <dbReference type="ARBA" id="ARBA00023268"/>
    </source>
</evidence>
<name>A0AAV5UB19_9BILA</name>
<dbReference type="InterPro" id="IPR052054">
    <property type="entry name" value="Oxidative_DNA_repair_enzyme"/>
</dbReference>
<evidence type="ECO:0000313" key="13">
    <source>
        <dbReference type="Proteomes" id="UP001432027"/>
    </source>
</evidence>
<organism evidence="12 13">
    <name type="scientific">Pristionchus entomophagus</name>
    <dbReference type="NCBI Taxonomy" id="358040"/>
    <lineage>
        <taxon>Eukaryota</taxon>
        <taxon>Metazoa</taxon>
        <taxon>Ecdysozoa</taxon>
        <taxon>Nematoda</taxon>
        <taxon>Chromadorea</taxon>
        <taxon>Rhabditida</taxon>
        <taxon>Rhabditina</taxon>
        <taxon>Diplogasteromorpha</taxon>
        <taxon>Diplogasteroidea</taxon>
        <taxon>Neodiplogasteridae</taxon>
        <taxon>Pristionchus</taxon>
    </lineage>
</organism>
<dbReference type="GO" id="GO:0034039">
    <property type="term" value="F:8-oxo-7,8-dihydroguanine DNA N-glycosylase activity"/>
    <property type="evidence" value="ECO:0007669"/>
    <property type="project" value="TreeGrafter"/>
</dbReference>
<keyword evidence="13" id="KW-1185">Reference proteome</keyword>
<dbReference type="SUPFAM" id="SSF48150">
    <property type="entry name" value="DNA-glycosylase"/>
    <property type="match status" value="1"/>
</dbReference>
<keyword evidence="5" id="KW-0234">DNA repair</keyword>
<dbReference type="GO" id="GO:0140078">
    <property type="term" value="F:class I DNA-(apurinic or apyrimidinic site) endonuclease activity"/>
    <property type="evidence" value="ECO:0007669"/>
    <property type="project" value="UniProtKB-EC"/>
</dbReference>
<dbReference type="PANTHER" id="PTHR10242">
    <property type="entry name" value="8-OXOGUANINE DNA GLYCOSYLASE"/>
    <property type="match status" value="1"/>
</dbReference>
<comment type="similarity">
    <text evidence="1">Belongs to the type-1 OGG1 family.</text>
</comment>
<accession>A0AAV5UB19</accession>
<evidence type="ECO:0000256" key="6">
    <source>
        <dbReference type="ARBA" id="ARBA00023239"/>
    </source>
</evidence>
<comment type="catalytic activity">
    <reaction evidence="9">
        <text>2'-deoxyribonucleotide-(2'-deoxyribose 5'-phosphate)-2'-deoxyribonucleotide-DNA = a 3'-end 2'-deoxyribonucleotide-(2,3-dehydro-2,3-deoxyribose 5'-phosphate)-DNA + a 5'-end 5'-phospho-2'-deoxyribonucleoside-DNA + H(+)</text>
        <dbReference type="Rhea" id="RHEA:66592"/>
        <dbReference type="Rhea" id="RHEA-COMP:13180"/>
        <dbReference type="Rhea" id="RHEA-COMP:16897"/>
        <dbReference type="Rhea" id="RHEA-COMP:17067"/>
        <dbReference type="ChEBI" id="CHEBI:15378"/>
        <dbReference type="ChEBI" id="CHEBI:136412"/>
        <dbReference type="ChEBI" id="CHEBI:157695"/>
        <dbReference type="ChEBI" id="CHEBI:167181"/>
        <dbReference type="EC" id="4.2.99.18"/>
    </reaction>
</comment>
<dbReference type="Pfam" id="PF07934">
    <property type="entry name" value="OGG_N"/>
    <property type="match status" value="1"/>
</dbReference>
<protein>
    <recommendedName>
        <fullName evidence="2">DNA-(apurinic or apyrimidinic site) lyase</fullName>
        <ecNumber evidence="2">4.2.99.18</ecNumber>
    </recommendedName>
</protein>
<dbReference type="CDD" id="cd00056">
    <property type="entry name" value="ENDO3c"/>
    <property type="match status" value="1"/>
</dbReference>
<feature type="region of interest" description="Disordered" evidence="10">
    <location>
        <begin position="320"/>
        <end position="340"/>
    </location>
</feature>
<dbReference type="Gene3D" id="1.10.1670.10">
    <property type="entry name" value="Helix-hairpin-Helix base-excision DNA repair enzymes (C-terminal)"/>
    <property type="match status" value="1"/>
</dbReference>
<sequence length="340" mass="38318">QMASARTIKASIEVLNLVPVLMNGQAFRWINPEPTVFYGVAYSRLWKLERADEESIRWRVLARSSKTTVEKSDETVLRGYLQMDVPLSDLYLKWKTADLTLGHIKKFLKDPKLNGIRILEQEPLECLLSFICSSNNNIKRISKLVNHLAMLYGDRLDVIEDKEEFDKVVSLSPPLAHSFPSLDQFRLDGMEQQLRLVGFGYRAGYISKTIEKLQAEDGEKSLENQKSVSTKDAKAFLMGFAGVGPKVADCIMLMSLGHASVVPLDVHMWNITRSLFLPSLPAKANTSGYEDVSSFYLSKFGSHAGWTQAVLFNAQLGKAEKKTAPEETKDAVDKKKRRKK</sequence>
<evidence type="ECO:0000256" key="8">
    <source>
        <dbReference type="ARBA" id="ARBA00023295"/>
    </source>
</evidence>
<dbReference type="GO" id="GO:0006289">
    <property type="term" value="P:nucleotide-excision repair"/>
    <property type="evidence" value="ECO:0007669"/>
    <property type="project" value="InterPro"/>
</dbReference>
<evidence type="ECO:0000256" key="3">
    <source>
        <dbReference type="ARBA" id="ARBA00022763"/>
    </source>
</evidence>
<evidence type="ECO:0000313" key="12">
    <source>
        <dbReference type="EMBL" id="GMT03613.1"/>
    </source>
</evidence>
<dbReference type="InterPro" id="IPR023170">
    <property type="entry name" value="HhH_base_excis_C"/>
</dbReference>
<dbReference type="EC" id="4.2.99.18" evidence="2"/>
<comment type="caution">
    <text evidence="12">The sequence shown here is derived from an EMBL/GenBank/DDBJ whole genome shotgun (WGS) entry which is preliminary data.</text>
</comment>
<evidence type="ECO:0000256" key="4">
    <source>
        <dbReference type="ARBA" id="ARBA00022801"/>
    </source>
</evidence>
<dbReference type="Proteomes" id="UP001432027">
    <property type="component" value="Unassembled WGS sequence"/>
</dbReference>
<keyword evidence="3" id="KW-0227">DNA damage</keyword>
<dbReference type="GO" id="GO:0005634">
    <property type="term" value="C:nucleus"/>
    <property type="evidence" value="ECO:0007669"/>
    <property type="project" value="TreeGrafter"/>
</dbReference>
<dbReference type="AlphaFoldDB" id="A0AAV5UB19"/>
<evidence type="ECO:0000256" key="10">
    <source>
        <dbReference type="SAM" id="MobiDB-lite"/>
    </source>
</evidence>
<dbReference type="PANTHER" id="PTHR10242:SF2">
    <property type="entry name" value="N-GLYCOSYLASE_DNA LYASE"/>
    <property type="match status" value="1"/>
</dbReference>
<dbReference type="GO" id="GO:0006285">
    <property type="term" value="P:base-excision repair, AP site formation"/>
    <property type="evidence" value="ECO:0007669"/>
    <property type="project" value="TreeGrafter"/>
</dbReference>
<dbReference type="InterPro" id="IPR012904">
    <property type="entry name" value="OGG_N"/>
</dbReference>
<feature type="non-terminal residue" evidence="12">
    <location>
        <position position="1"/>
    </location>
</feature>
<proteinExistence type="inferred from homology"/>
<keyword evidence="4" id="KW-0378">Hydrolase</keyword>
<dbReference type="Gene3D" id="1.10.340.30">
    <property type="entry name" value="Hypothetical protein, domain 2"/>
    <property type="match status" value="1"/>
</dbReference>
<feature type="compositionally biased region" description="Basic and acidic residues" evidence="10">
    <location>
        <begin position="320"/>
        <end position="333"/>
    </location>
</feature>
<keyword evidence="8" id="KW-0326">Glycosidase</keyword>
<dbReference type="SUPFAM" id="SSF55945">
    <property type="entry name" value="TATA-box binding protein-like"/>
    <property type="match status" value="1"/>
</dbReference>
<dbReference type="InterPro" id="IPR011257">
    <property type="entry name" value="DNA_glycosylase"/>
</dbReference>
<dbReference type="EMBL" id="BTSX01000006">
    <property type="protein sequence ID" value="GMT03613.1"/>
    <property type="molecule type" value="Genomic_DNA"/>
</dbReference>
<dbReference type="GO" id="GO:0003684">
    <property type="term" value="F:damaged DNA binding"/>
    <property type="evidence" value="ECO:0007669"/>
    <property type="project" value="InterPro"/>
</dbReference>
<evidence type="ECO:0000256" key="5">
    <source>
        <dbReference type="ARBA" id="ARBA00023204"/>
    </source>
</evidence>
<dbReference type="Gene3D" id="3.30.310.40">
    <property type="match status" value="1"/>
</dbReference>
<dbReference type="SMART" id="SM00478">
    <property type="entry name" value="ENDO3c"/>
    <property type="match status" value="1"/>
</dbReference>
<evidence type="ECO:0000256" key="2">
    <source>
        <dbReference type="ARBA" id="ARBA00012720"/>
    </source>
</evidence>
<keyword evidence="7" id="KW-0511">Multifunctional enzyme</keyword>
<feature type="domain" description="HhH-GPD" evidence="11">
    <location>
        <begin position="132"/>
        <end position="319"/>
    </location>
</feature>